<accession>A0A6G7WE92</accession>
<organism evidence="1 2">
    <name type="scientific">Jeotgalibaca porci</name>
    <dbReference type="NCBI Taxonomy" id="1868793"/>
    <lineage>
        <taxon>Bacteria</taxon>
        <taxon>Bacillati</taxon>
        <taxon>Bacillota</taxon>
        <taxon>Bacilli</taxon>
        <taxon>Lactobacillales</taxon>
        <taxon>Carnobacteriaceae</taxon>
        <taxon>Jeotgalibaca</taxon>
    </lineage>
</organism>
<dbReference type="EMBL" id="CP049889">
    <property type="protein sequence ID" value="QIK50581.1"/>
    <property type="molecule type" value="Genomic_DNA"/>
</dbReference>
<gene>
    <name evidence="1" type="ORF">G7058_00205</name>
</gene>
<keyword evidence="2" id="KW-1185">Reference proteome</keyword>
<dbReference type="RefSeq" id="WP_166061623.1">
    <property type="nucleotide sequence ID" value="NZ_CP049889.1"/>
</dbReference>
<dbReference type="GeneID" id="94551675"/>
<evidence type="ECO:0000313" key="2">
    <source>
        <dbReference type="Proteomes" id="UP000501830"/>
    </source>
</evidence>
<evidence type="ECO:0000313" key="1">
    <source>
        <dbReference type="EMBL" id="QIK50581.1"/>
    </source>
</evidence>
<proteinExistence type="predicted"/>
<dbReference type="Proteomes" id="UP000501830">
    <property type="component" value="Chromosome"/>
</dbReference>
<dbReference type="KEGG" id="jpo:G7058_00205"/>
<reference evidence="1 2" key="1">
    <citation type="journal article" date="2017" name="Int. J. Syst. Evol. Microbiol.">
        <title>Jeotgalibaca porci sp. nov. and Jeotgalibaca arthritidis sp. nov., isolated from pigs, and emended description of the genus Jeotgalibaca.</title>
        <authorList>
            <person name="Zamora L."/>
            <person name="Perez-Sancho M."/>
            <person name="Dominguez L."/>
            <person name="Fernandez-Garayzabal J.F."/>
            <person name="Vela A.I."/>
        </authorList>
    </citation>
    <scope>NUCLEOTIDE SEQUENCE [LARGE SCALE GENOMIC DNA]</scope>
    <source>
        <strain evidence="1 2">CCUG 69148</strain>
    </source>
</reference>
<name>A0A6G7WE92_9LACT</name>
<dbReference type="AlphaFoldDB" id="A0A6G7WE92"/>
<sequence>MAKYKVVSLFKNKETKKWHDVNEEIELTVKRADEINKAMKERNVDLTVERIDKEEGK</sequence>
<protein>
    <submittedName>
        <fullName evidence="1">Uncharacterized protein</fullName>
    </submittedName>
</protein>